<evidence type="ECO:0000256" key="5">
    <source>
        <dbReference type="ARBA" id="ARBA00022664"/>
    </source>
</evidence>
<evidence type="ECO:0000256" key="1">
    <source>
        <dbReference type="ARBA" id="ARBA00000832"/>
    </source>
</evidence>
<dbReference type="Gene3D" id="1.20.1390.10">
    <property type="entry name" value="PWI domain"/>
    <property type="match status" value="1"/>
</dbReference>
<dbReference type="OrthoDB" id="432544at2759"/>
<dbReference type="InterPro" id="IPR006148">
    <property type="entry name" value="Glc/Gal-6P_isomerase"/>
</dbReference>
<evidence type="ECO:0000259" key="12">
    <source>
        <dbReference type="PROSITE" id="PS50103"/>
    </source>
</evidence>
<keyword evidence="8" id="KW-0378">Hydrolase</keyword>
<keyword evidence="9 10" id="KW-0862">Zinc</keyword>
<dbReference type="AlphaFoldDB" id="A0A4Y9ZZ03"/>
<comment type="pathway">
    <text evidence="2">Carbohydrate degradation; pentose phosphate pathway; D-ribulose 5-phosphate from D-glucose 6-phosphate (oxidative stage): step 2/3.</text>
</comment>
<dbReference type="GO" id="GO:0005975">
    <property type="term" value="P:carbohydrate metabolic process"/>
    <property type="evidence" value="ECO:0007669"/>
    <property type="project" value="InterPro"/>
</dbReference>
<dbReference type="SMART" id="SM00356">
    <property type="entry name" value="ZnF_C3H1"/>
    <property type="match status" value="1"/>
</dbReference>
<dbReference type="EMBL" id="SFCI01000450">
    <property type="protein sequence ID" value="TFY79735.1"/>
    <property type="molecule type" value="Genomic_DNA"/>
</dbReference>
<feature type="compositionally biased region" description="Gly residues" evidence="11">
    <location>
        <begin position="417"/>
        <end position="426"/>
    </location>
</feature>
<dbReference type="InterPro" id="IPR036483">
    <property type="entry name" value="PWI_dom_sf"/>
</dbReference>
<dbReference type="GO" id="GO:0008270">
    <property type="term" value="F:zinc ion binding"/>
    <property type="evidence" value="ECO:0007669"/>
    <property type="project" value="UniProtKB-KW"/>
</dbReference>
<dbReference type="SUPFAM" id="SSF90229">
    <property type="entry name" value="CCCH zinc finger"/>
    <property type="match status" value="1"/>
</dbReference>
<evidence type="ECO:0000256" key="2">
    <source>
        <dbReference type="ARBA" id="ARBA00004961"/>
    </source>
</evidence>
<dbReference type="GO" id="GO:0006397">
    <property type="term" value="P:mRNA processing"/>
    <property type="evidence" value="ECO:0007669"/>
    <property type="project" value="UniProtKB-KW"/>
</dbReference>
<evidence type="ECO:0000256" key="11">
    <source>
        <dbReference type="SAM" id="MobiDB-lite"/>
    </source>
</evidence>
<dbReference type="PROSITE" id="PS50103">
    <property type="entry name" value="ZF_C3H1"/>
    <property type="match status" value="1"/>
</dbReference>
<accession>A0A4Y9ZZ03</accession>
<feature type="region of interest" description="Disordered" evidence="11">
    <location>
        <begin position="327"/>
        <end position="358"/>
    </location>
</feature>
<dbReference type="Gene3D" id="3.40.50.1360">
    <property type="match status" value="1"/>
</dbReference>
<feature type="compositionally biased region" description="Basic and acidic residues" evidence="11">
    <location>
        <begin position="381"/>
        <end position="392"/>
    </location>
</feature>
<dbReference type="EC" id="3.1.1.31" evidence="4"/>
<reference evidence="13 14" key="1">
    <citation type="submission" date="2019-02" db="EMBL/GenBank/DDBJ databases">
        <title>Genome sequencing of the rare red list fungi Hericium alpestre (H. flagellum).</title>
        <authorList>
            <person name="Buettner E."/>
            <person name="Kellner H."/>
        </authorList>
    </citation>
    <scope>NUCLEOTIDE SEQUENCE [LARGE SCALE GENOMIC DNA]</scope>
    <source>
        <strain evidence="13 14">DSM 108284</strain>
    </source>
</reference>
<feature type="zinc finger region" description="C3H1-type" evidence="10">
    <location>
        <begin position="431"/>
        <end position="459"/>
    </location>
</feature>
<keyword evidence="7 10" id="KW-0863">Zinc-finger</keyword>
<name>A0A4Y9ZZ03_9AGAM</name>
<dbReference type="STRING" id="135208.A0A4Y9ZZ03"/>
<evidence type="ECO:0000256" key="7">
    <source>
        <dbReference type="ARBA" id="ARBA00022771"/>
    </source>
</evidence>
<dbReference type="InterPro" id="IPR005900">
    <property type="entry name" value="6-phosphogluconolactonase_DevB"/>
</dbReference>
<comment type="catalytic activity">
    <reaction evidence="1">
        <text>6-phospho-D-glucono-1,5-lactone + H2O = 6-phospho-D-gluconate + H(+)</text>
        <dbReference type="Rhea" id="RHEA:12556"/>
        <dbReference type="ChEBI" id="CHEBI:15377"/>
        <dbReference type="ChEBI" id="CHEBI:15378"/>
        <dbReference type="ChEBI" id="CHEBI:57955"/>
        <dbReference type="ChEBI" id="CHEBI:58759"/>
        <dbReference type="EC" id="3.1.1.31"/>
    </reaction>
</comment>
<feature type="region of interest" description="Disordered" evidence="11">
    <location>
        <begin position="372"/>
        <end position="433"/>
    </location>
</feature>
<feature type="compositionally biased region" description="Basic and acidic residues" evidence="11">
    <location>
        <begin position="535"/>
        <end position="544"/>
    </location>
</feature>
<gene>
    <name evidence="13" type="ORF">EWM64_g4275</name>
</gene>
<comment type="caution">
    <text evidence="13">The sequence shown here is derived from an EMBL/GenBank/DDBJ whole genome shotgun (WGS) entry which is preliminary data.</text>
</comment>
<dbReference type="NCBIfam" id="TIGR01198">
    <property type="entry name" value="pgl"/>
    <property type="match status" value="1"/>
</dbReference>
<dbReference type="InterPro" id="IPR002483">
    <property type="entry name" value="PWI_dom"/>
</dbReference>
<dbReference type="InterPro" id="IPR037171">
    <property type="entry name" value="NagB/RpiA_transferase-like"/>
</dbReference>
<dbReference type="Proteomes" id="UP000298061">
    <property type="component" value="Unassembled WGS sequence"/>
</dbReference>
<keyword evidence="6 10" id="KW-0479">Metal-binding</keyword>
<comment type="similarity">
    <text evidence="3">Belongs to the glucosamine/galactosamine-6-phosphate isomerase family. 6-phosphogluconolactonase subfamily.</text>
</comment>
<dbReference type="FunFam" id="3.40.50.1360:FF:000005">
    <property type="entry name" value="6-phosphogluconolactonase"/>
    <property type="match status" value="1"/>
</dbReference>
<evidence type="ECO:0000256" key="3">
    <source>
        <dbReference type="ARBA" id="ARBA00010662"/>
    </source>
</evidence>
<dbReference type="InterPro" id="IPR036855">
    <property type="entry name" value="Znf_CCCH_sf"/>
</dbReference>
<keyword evidence="5" id="KW-0507">mRNA processing</keyword>
<feature type="compositionally biased region" description="Polar residues" evidence="11">
    <location>
        <begin position="344"/>
        <end position="356"/>
    </location>
</feature>
<protein>
    <recommendedName>
        <fullName evidence="4">6-phosphogluconolactonase</fullName>
        <ecNumber evidence="4">3.1.1.31</ecNumber>
    </recommendedName>
</protein>
<evidence type="ECO:0000256" key="6">
    <source>
        <dbReference type="ARBA" id="ARBA00022723"/>
    </source>
</evidence>
<sequence length="617" mass="67065">MPQSPSPPKLFSFPDIPDLSNALADYILKAQKEAIEKRGRFTLAISGGSLPQTLTALIGRKGVKWDKWQIFYADERAVPLDHPDSNHKLAQDTIYAHIPIPSANIHTIDPSLLDDLEELADDYEKALIREFAQRDSARFPIFDLILLGVGPDGHTCSLFPRHALLSEDDRWVAYLDDSPKPPPKRITFTFPVINHAVRVAFVVTGEGKKEILQSVLDRPEEGLPAARVRPVYPGQLVWFTDDAAVAQTKFARKDHLKPWLTKTLEPICDADPEALADYILALLKHNAPESELRKELTSQLEEFLEKEGPPFLDTLFTILRTKSYLPYGTSSPPPATPSHPASHLNPSQPQPIQTLDTGIPIPFDALLGLQNAISGDRGRKRGPDYDDRDGRPPKGPRLSGDGWRGGGWDGRGRGDVMDGGMGGGRGYRPPDQKRGICRDYHNHGYCSRGAYCKYSHGEDAFVPGQMLPMNGQQMQNGMFPPMFPNGGMPFGGMNGATGGSNLPAYDPHEARMDMRPTPGPAMGQRPQRAPILPRENGEGPRTRSGELPVIQDLTPQEAADSEALRAPAPGDGGPAATHGGQMGNGMGPSAPGYGVPAAHPMPAPMDVEMHGPGAMGP</sequence>
<evidence type="ECO:0000313" key="13">
    <source>
        <dbReference type="EMBL" id="TFY79735.1"/>
    </source>
</evidence>
<evidence type="ECO:0000256" key="9">
    <source>
        <dbReference type="ARBA" id="ARBA00022833"/>
    </source>
</evidence>
<dbReference type="Gene3D" id="4.10.1000.10">
    <property type="entry name" value="Zinc finger, CCCH-type"/>
    <property type="match status" value="1"/>
</dbReference>
<dbReference type="CDD" id="cd01400">
    <property type="entry name" value="6PGL"/>
    <property type="match status" value="1"/>
</dbReference>
<feature type="region of interest" description="Disordered" evidence="11">
    <location>
        <begin position="515"/>
        <end position="548"/>
    </location>
</feature>
<dbReference type="GO" id="GO:0006098">
    <property type="term" value="P:pentose-phosphate shunt"/>
    <property type="evidence" value="ECO:0007669"/>
    <property type="project" value="InterPro"/>
</dbReference>
<dbReference type="SUPFAM" id="SSF100950">
    <property type="entry name" value="NagB/RpiA/CoA transferase-like"/>
    <property type="match status" value="1"/>
</dbReference>
<dbReference type="Pfam" id="PF01480">
    <property type="entry name" value="PWI"/>
    <property type="match status" value="1"/>
</dbReference>
<dbReference type="InterPro" id="IPR000571">
    <property type="entry name" value="Znf_CCCH"/>
</dbReference>
<dbReference type="Pfam" id="PF01182">
    <property type="entry name" value="Glucosamine_iso"/>
    <property type="match status" value="1"/>
</dbReference>
<dbReference type="PANTHER" id="PTHR11054">
    <property type="entry name" value="6-PHOSPHOGLUCONOLACTONASE"/>
    <property type="match status" value="1"/>
</dbReference>
<keyword evidence="14" id="KW-1185">Reference proteome</keyword>
<feature type="domain" description="C3H1-type" evidence="12">
    <location>
        <begin position="431"/>
        <end position="459"/>
    </location>
</feature>
<feature type="region of interest" description="Disordered" evidence="11">
    <location>
        <begin position="564"/>
        <end position="617"/>
    </location>
</feature>
<dbReference type="GO" id="GO:0017057">
    <property type="term" value="F:6-phosphogluconolactonase activity"/>
    <property type="evidence" value="ECO:0007669"/>
    <property type="project" value="UniProtKB-EC"/>
</dbReference>
<evidence type="ECO:0000256" key="4">
    <source>
        <dbReference type="ARBA" id="ARBA00013198"/>
    </source>
</evidence>
<evidence type="ECO:0000256" key="8">
    <source>
        <dbReference type="ARBA" id="ARBA00022801"/>
    </source>
</evidence>
<organism evidence="13 14">
    <name type="scientific">Hericium alpestre</name>
    <dbReference type="NCBI Taxonomy" id="135208"/>
    <lineage>
        <taxon>Eukaryota</taxon>
        <taxon>Fungi</taxon>
        <taxon>Dikarya</taxon>
        <taxon>Basidiomycota</taxon>
        <taxon>Agaricomycotina</taxon>
        <taxon>Agaricomycetes</taxon>
        <taxon>Russulales</taxon>
        <taxon>Hericiaceae</taxon>
        <taxon>Hericium</taxon>
    </lineage>
</organism>
<evidence type="ECO:0000313" key="14">
    <source>
        <dbReference type="Proteomes" id="UP000298061"/>
    </source>
</evidence>
<feature type="compositionally biased region" description="Low complexity" evidence="11">
    <location>
        <begin position="564"/>
        <end position="579"/>
    </location>
</feature>
<evidence type="ECO:0000256" key="10">
    <source>
        <dbReference type="PROSITE-ProRule" id="PRU00723"/>
    </source>
</evidence>
<proteinExistence type="inferred from homology"/>
<dbReference type="Pfam" id="PF00642">
    <property type="entry name" value="zf-CCCH"/>
    <property type="match status" value="1"/>
</dbReference>
<dbReference type="SUPFAM" id="SSF101233">
    <property type="entry name" value="PWI domain"/>
    <property type="match status" value="1"/>
</dbReference>
<feature type="non-terminal residue" evidence="13">
    <location>
        <position position="617"/>
    </location>
</feature>
<dbReference type="InterPro" id="IPR039104">
    <property type="entry name" value="6PGL"/>
</dbReference>
<dbReference type="PANTHER" id="PTHR11054:SF0">
    <property type="entry name" value="6-PHOSPHOGLUCONOLACTONASE"/>
    <property type="match status" value="1"/>
</dbReference>